<evidence type="ECO:0000313" key="2">
    <source>
        <dbReference type="EMBL" id="KAK8861530.1"/>
    </source>
</evidence>
<feature type="compositionally biased region" description="Low complexity" evidence="1">
    <location>
        <begin position="397"/>
        <end position="409"/>
    </location>
</feature>
<proteinExistence type="predicted"/>
<evidence type="ECO:0000313" key="3">
    <source>
        <dbReference type="Proteomes" id="UP001388673"/>
    </source>
</evidence>
<evidence type="ECO:0000256" key="1">
    <source>
        <dbReference type="SAM" id="MobiDB-lite"/>
    </source>
</evidence>
<feature type="region of interest" description="Disordered" evidence="1">
    <location>
        <begin position="233"/>
        <end position="255"/>
    </location>
</feature>
<feature type="region of interest" description="Disordered" evidence="1">
    <location>
        <begin position="313"/>
        <end position="458"/>
    </location>
</feature>
<dbReference type="KEGG" id="kne:92179611"/>
<dbReference type="GeneID" id="92179611"/>
<dbReference type="EMBL" id="JBCAWK010000004">
    <property type="protein sequence ID" value="KAK8861530.1"/>
    <property type="molecule type" value="Genomic_DNA"/>
</dbReference>
<gene>
    <name evidence="2" type="ORF">IAR55_002352</name>
</gene>
<organism evidence="2 3">
    <name type="scientific">Kwoniella newhampshirensis</name>
    <dbReference type="NCBI Taxonomy" id="1651941"/>
    <lineage>
        <taxon>Eukaryota</taxon>
        <taxon>Fungi</taxon>
        <taxon>Dikarya</taxon>
        <taxon>Basidiomycota</taxon>
        <taxon>Agaricomycotina</taxon>
        <taxon>Tremellomycetes</taxon>
        <taxon>Tremellales</taxon>
        <taxon>Cryptococcaceae</taxon>
        <taxon>Kwoniella</taxon>
    </lineage>
</organism>
<protein>
    <submittedName>
        <fullName evidence="2">Uncharacterized protein</fullName>
    </submittedName>
</protein>
<name>A0AAW0YQM8_9TREE</name>
<sequence>MVQAQASPALLLEALRAHLLPSPIFPRLQSALEIYAHFQILSRQLRSEAHRAVMIQEEMLQELDAAGYDPIEQVRRGTLNEYDGQIIGNIGKRDGDDMMFGFSLEFRKYYFAFLLSSPTLTPKTAHDVRNVIDTYLPDLAQSSIASTPVPLFISCMTSSQAEILGLYRQTVLGWYDRAQESLARGECSLPFETFYSGQKGRGQRKRDTLVHNLIKEAEKVVRDVEQMRNVFENQEDTEVKEEEEEEKEEEVEGEEEGIDTAYMIVGAKGEGLRADSNRRHTFGPSTSSNAHNGAALPYLATLSSSHRYRSSLPVAGPSRLRDHPALLSPRPGFITDTRRSHESHVHAQQEPNGAAGNVSSEAEPPARLSTTAGSQDRRKTTAFTPTRAESGIATQQPRSAAAPASSSAKPNKRPRQSFPPSGPDYTVRTKDFGDNIDRERLRPFDNSEFYKSKKARSS</sequence>
<accession>A0AAW0YQM8</accession>
<keyword evidence="3" id="KW-1185">Reference proteome</keyword>
<comment type="caution">
    <text evidence="2">The sequence shown here is derived from an EMBL/GenBank/DDBJ whole genome shotgun (WGS) entry which is preliminary data.</text>
</comment>
<feature type="compositionally biased region" description="Basic and acidic residues" evidence="1">
    <location>
        <begin position="427"/>
        <end position="451"/>
    </location>
</feature>
<dbReference type="RefSeq" id="XP_066804155.1">
    <property type="nucleotide sequence ID" value="XM_066945466.1"/>
</dbReference>
<reference evidence="2 3" key="1">
    <citation type="journal article" date="2024" name="bioRxiv">
        <title>Comparative genomics of Cryptococcus and Kwoniella reveals pathogenesis evolution and contrasting karyotype dynamics via intercentromeric recombination or chromosome fusion.</title>
        <authorList>
            <person name="Coelho M.A."/>
            <person name="David-Palma M."/>
            <person name="Shea T."/>
            <person name="Bowers K."/>
            <person name="McGinley-Smith S."/>
            <person name="Mohammad A.W."/>
            <person name="Gnirke A."/>
            <person name="Yurkov A.M."/>
            <person name="Nowrousian M."/>
            <person name="Sun S."/>
            <person name="Cuomo C.A."/>
            <person name="Heitman J."/>
        </authorList>
    </citation>
    <scope>NUCLEOTIDE SEQUENCE [LARGE SCALE GENOMIC DNA]</scope>
    <source>
        <strain evidence="2 3">CBS 13917</strain>
    </source>
</reference>
<dbReference type="AlphaFoldDB" id="A0AAW0YQM8"/>
<dbReference type="Proteomes" id="UP001388673">
    <property type="component" value="Unassembled WGS sequence"/>
</dbReference>
<feature type="compositionally biased region" description="Basic and acidic residues" evidence="1">
    <location>
        <begin position="336"/>
        <end position="347"/>
    </location>
</feature>